<gene>
    <name evidence="1" type="ORF">L2E82_03860</name>
</gene>
<dbReference type="Proteomes" id="UP001055811">
    <property type="component" value="Linkage Group LG01"/>
</dbReference>
<evidence type="ECO:0000313" key="1">
    <source>
        <dbReference type="EMBL" id="KAI3790652.1"/>
    </source>
</evidence>
<evidence type="ECO:0000313" key="2">
    <source>
        <dbReference type="Proteomes" id="UP001055811"/>
    </source>
</evidence>
<protein>
    <submittedName>
        <fullName evidence="1">Uncharacterized protein</fullName>
    </submittedName>
</protein>
<organism evidence="1 2">
    <name type="scientific">Cichorium intybus</name>
    <name type="common">Chicory</name>
    <dbReference type="NCBI Taxonomy" id="13427"/>
    <lineage>
        <taxon>Eukaryota</taxon>
        <taxon>Viridiplantae</taxon>
        <taxon>Streptophyta</taxon>
        <taxon>Embryophyta</taxon>
        <taxon>Tracheophyta</taxon>
        <taxon>Spermatophyta</taxon>
        <taxon>Magnoliopsida</taxon>
        <taxon>eudicotyledons</taxon>
        <taxon>Gunneridae</taxon>
        <taxon>Pentapetalae</taxon>
        <taxon>asterids</taxon>
        <taxon>campanulids</taxon>
        <taxon>Asterales</taxon>
        <taxon>Asteraceae</taxon>
        <taxon>Cichorioideae</taxon>
        <taxon>Cichorieae</taxon>
        <taxon>Cichoriinae</taxon>
        <taxon>Cichorium</taxon>
    </lineage>
</organism>
<dbReference type="EMBL" id="CM042009">
    <property type="protein sequence ID" value="KAI3790652.1"/>
    <property type="molecule type" value="Genomic_DNA"/>
</dbReference>
<name>A0ACB9H543_CICIN</name>
<sequence>MHLLGEACNLDTLCNLPSLFNMDYFDIMDIKKYWWSHFMSSNPVSEDKEEEVEVKDADDVDDSNEPIFSKPNEGENSISYPKILDVGVALTNLMGAAEAEKPPGLAMWK</sequence>
<keyword evidence="2" id="KW-1185">Reference proteome</keyword>
<reference evidence="1 2" key="2">
    <citation type="journal article" date="2022" name="Mol. Ecol. Resour.">
        <title>The genomes of chicory, endive, great burdock and yacon provide insights into Asteraceae paleo-polyploidization history and plant inulin production.</title>
        <authorList>
            <person name="Fan W."/>
            <person name="Wang S."/>
            <person name="Wang H."/>
            <person name="Wang A."/>
            <person name="Jiang F."/>
            <person name="Liu H."/>
            <person name="Zhao H."/>
            <person name="Xu D."/>
            <person name="Zhang Y."/>
        </authorList>
    </citation>
    <scope>NUCLEOTIDE SEQUENCE [LARGE SCALE GENOMIC DNA]</scope>
    <source>
        <strain evidence="2">cv. Punajuju</strain>
        <tissue evidence="1">Leaves</tissue>
    </source>
</reference>
<accession>A0ACB9H543</accession>
<reference evidence="2" key="1">
    <citation type="journal article" date="2022" name="Mol. Ecol. Resour.">
        <title>The genomes of chicory, endive, great burdock and yacon provide insights into Asteraceae palaeo-polyploidization history and plant inulin production.</title>
        <authorList>
            <person name="Fan W."/>
            <person name="Wang S."/>
            <person name="Wang H."/>
            <person name="Wang A."/>
            <person name="Jiang F."/>
            <person name="Liu H."/>
            <person name="Zhao H."/>
            <person name="Xu D."/>
            <person name="Zhang Y."/>
        </authorList>
    </citation>
    <scope>NUCLEOTIDE SEQUENCE [LARGE SCALE GENOMIC DNA]</scope>
    <source>
        <strain evidence="2">cv. Punajuju</strain>
    </source>
</reference>
<proteinExistence type="predicted"/>
<comment type="caution">
    <text evidence="1">The sequence shown here is derived from an EMBL/GenBank/DDBJ whole genome shotgun (WGS) entry which is preliminary data.</text>
</comment>